<dbReference type="PANTHER" id="PTHR36837">
    <property type="entry name" value="POLY(3-HYDROXYALKANOATE) POLYMERASE SUBUNIT PHAC"/>
    <property type="match status" value="1"/>
</dbReference>
<dbReference type="GO" id="GO:0005737">
    <property type="term" value="C:cytoplasm"/>
    <property type="evidence" value="ECO:0007669"/>
    <property type="project" value="UniProtKB-SubCell"/>
</dbReference>
<evidence type="ECO:0000313" key="6">
    <source>
        <dbReference type="EMBL" id="VAW19174.1"/>
    </source>
</evidence>
<dbReference type="Gene3D" id="3.40.50.1820">
    <property type="entry name" value="alpha/beta hydrolase"/>
    <property type="match status" value="1"/>
</dbReference>
<reference evidence="6" key="1">
    <citation type="submission" date="2018-06" db="EMBL/GenBank/DDBJ databases">
        <authorList>
            <person name="Zhirakovskaya E."/>
        </authorList>
    </citation>
    <scope>NUCLEOTIDE SEQUENCE</scope>
</reference>
<evidence type="ECO:0000256" key="3">
    <source>
        <dbReference type="ARBA" id="ARBA00022679"/>
    </source>
</evidence>
<dbReference type="GO" id="GO:0042619">
    <property type="term" value="P:poly-hydroxybutyrate biosynthetic process"/>
    <property type="evidence" value="ECO:0007669"/>
    <property type="project" value="InterPro"/>
</dbReference>
<dbReference type="InterPro" id="IPR051321">
    <property type="entry name" value="PHA/PHB_synthase"/>
</dbReference>
<evidence type="ECO:0000256" key="2">
    <source>
        <dbReference type="ARBA" id="ARBA00022490"/>
    </source>
</evidence>
<dbReference type="InterPro" id="IPR029058">
    <property type="entry name" value="AB_hydrolase_fold"/>
</dbReference>
<dbReference type="SUPFAM" id="SSF53474">
    <property type="entry name" value="alpha/beta-Hydrolases"/>
    <property type="match status" value="1"/>
</dbReference>
<protein>
    <submittedName>
        <fullName evidence="6">Polyhydroxyalkanoic acid synthase</fullName>
    </submittedName>
</protein>
<evidence type="ECO:0000256" key="1">
    <source>
        <dbReference type="ARBA" id="ARBA00004496"/>
    </source>
</evidence>
<sequence length="603" mass="67233">MTDKTDPTDTQPLPEPDPKELARNLARFGEKSMELVAALNRIKPAGPAEEGLVENTSEIARTFGKVAEAWIRHPGDFLQAQGEFVNAQIRLWTTAARRALGEEVEPVAVPDRGDKRFRDADWQRNPAFDTIKQAYLITADWAQTLVDKAEDLDPHTRHKAGFYVRQIADALAPTNFPFTNPQVIRETLATNGRNLVEGIENLTEDLARGNGELAIRQTDMEAFAVGRNLALTPGKVIFQNEIFQLLQYAPATEKVFKTPLLIVPPWINKFYVLDLNPEKSMIKWLVGQGHTVFVISWVNPDRRLAEKSFDDYMEDGILTAIDTVLAATAEKKTNIVGYCVGGTLLAATLAWLAAKRKSPIKSATLLTTQVDFDGAGDLMVYVDEEQISNVEKQMDRDGYLDGRDMARAFNSLRANDLIWSYVVSNYLLGRDPQPFDLLYWNADSSRMPAANHRFYLRQCYLENRLAKCEMELCGTPLDLGKVKVPVYNVATAEDHIAPAPSVFKGGRLFGGRTEFVLIGSGHIAGVVNHPSRGKYQFWSGGTGETLDDWRATATETPGSWWPHWHDWLAGHSGPMVKARQPGGGKFEPIEDAPGSYVKVRCDE</sequence>
<dbReference type="InterPro" id="IPR010941">
    <property type="entry name" value="PhaC_N"/>
</dbReference>
<accession>A0A3B0UFT2</accession>
<organism evidence="6">
    <name type="scientific">hydrothermal vent metagenome</name>
    <dbReference type="NCBI Taxonomy" id="652676"/>
    <lineage>
        <taxon>unclassified sequences</taxon>
        <taxon>metagenomes</taxon>
        <taxon>ecological metagenomes</taxon>
    </lineage>
</organism>
<evidence type="ECO:0000259" key="5">
    <source>
        <dbReference type="Pfam" id="PF07167"/>
    </source>
</evidence>
<keyword evidence="4" id="KW-0012">Acyltransferase</keyword>
<comment type="subcellular location">
    <subcellularLocation>
        <location evidence="1">Cytoplasm</location>
    </subcellularLocation>
</comment>
<dbReference type="Pfam" id="PF07167">
    <property type="entry name" value="PhaC_N"/>
    <property type="match status" value="1"/>
</dbReference>
<dbReference type="NCBIfam" id="TIGR01838">
    <property type="entry name" value="PHA_synth_I"/>
    <property type="match status" value="1"/>
</dbReference>
<name>A0A3B0UFT2_9ZZZZ</name>
<keyword evidence="2" id="KW-0963">Cytoplasm</keyword>
<feature type="domain" description="Poly-beta-hydroxybutyrate polymerase N-terminal" evidence="5">
    <location>
        <begin position="114"/>
        <end position="285"/>
    </location>
</feature>
<dbReference type="InterPro" id="IPR010963">
    <property type="entry name" value="PHA_synth_I"/>
</dbReference>
<proteinExistence type="predicted"/>
<dbReference type="AlphaFoldDB" id="A0A3B0UFT2"/>
<evidence type="ECO:0000256" key="4">
    <source>
        <dbReference type="ARBA" id="ARBA00023315"/>
    </source>
</evidence>
<keyword evidence="3" id="KW-0808">Transferase</keyword>
<dbReference type="EMBL" id="UOEM01000124">
    <property type="protein sequence ID" value="VAW19174.1"/>
    <property type="molecule type" value="Genomic_DNA"/>
</dbReference>
<dbReference type="PANTHER" id="PTHR36837:SF5">
    <property type="entry name" value="POLY-3-HYDROXYBUTYRATE SYNTHASE"/>
    <property type="match status" value="1"/>
</dbReference>
<dbReference type="GO" id="GO:0016746">
    <property type="term" value="F:acyltransferase activity"/>
    <property type="evidence" value="ECO:0007669"/>
    <property type="project" value="UniProtKB-KW"/>
</dbReference>
<gene>
    <name evidence="6" type="ORF">MNBD_ALPHA09-596</name>
</gene>